<dbReference type="RefSeq" id="WP_084257555.1">
    <property type="nucleotide sequence ID" value="NZ_FWWV01000035.1"/>
</dbReference>
<gene>
    <name evidence="7" type="ORF">SAMN05660772_01003</name>
</gene>
<dbReference type="STRING" id="1122938.SAMN05660772_01003"/>
<keyword evidence="4 6" id="KW-1133">Transmembrane helix</keyword>
<evidence type="ECO:0000256" key="4">
    <source>
        <dbReference type="ARBA" id="ARBA00022989"/>
    </source>
</evidence>
<dbReference type="AlphaFoldDB" id="A0A1W1V2M0"/>
<dbReference type="GO" id="GO:0005886">
    <property type="term" value="C:plasma membrane"/>
    <property type="evidence" value="ECO:0007669"/>
    <property type="project" value="UniProtKB-SubCell"/>
</dbReference>
<comment type="subcellular location">
    <subcellularLocation>
        <location evidence="1">Cell membrane</location>
        <topology evidence="1">Multi-pass membrane protein</topology>
    </subcellularLocation>
</comment>
<evidence type="ECO:0000256" key="5">
    <source>
        <dbReference type="ARBA" id="ARBA00023136"/>
    </source>
</evidence>
<protein>
    <submittedName>
        <fullName evidence="7">ATP synthase protein I</fullName>
    </submittedName>
</protein>
<accession>A0A1W1V2M0</accession>
<feature type="transmembrane region" description="Helical" evidence="6">
    <location>
        <begin position="39"/>
        <end position="62"/>
    </location>
</feature>
<organism evidence="7 8">
    <name type="scientific">Pasteurella testudinis DSM 23072</name>
    <dbReference type="NCBI Taxonomy" id="1122938"/>
    <lineage>
        <taxon>Bacteria</taxon>
        <taxon>Pseudomonadati</taxon>
        <taxon>Pseudomonadota</taxon>
        <taxon>Gammaproteobacteria</taxon>
        <taxon>Pasteurellales</taxon>
        <taxon>Pasteurellaceae</taxon>
        <taxon>Pasteurella</taxon>
    </lineage>
</organism>
<evidence type="ECO:0000256" key="2">
    <source>
        <dbReference type="ARBA" id="ARBA00022475"/>
    </source>
</evidence>
<sequence length="131" mass="14645">MSAVLDKNKTLYRKVFIIEWVFILGIYALFGLLQPALSLSFLLGALIALLPQMIFVIYVFYLRAGVPFSDKAKVLYQGEGIKIGLMVIALLVVFINIELNPIVFFTGYFGLILFNNLLPFVLPLVAAKAKN</sequence>
<dbReference type="Pfam" id="PF03899">
    <property type="entry name" value="ATP-synt_I"/>
    <property type="match status" value="1"/>
</dbReference>
<name>A0A1W1V2M0_9PAST</name>
<dbReference type="Proteomes" id="UP000192408">
    <property type="component" value="Unassembled WGS sequence"/>
</dbReference>
<keyword evidence="3 6" id="KW-0812">Transmembrane</keyword>
<evidence type="ECO:0000313" key="8">
    <source>
        <dbReference type="Proteomes" id="UP000192408"/>
    </source>
</evidence>
<keyword evidence="8" id="KW-1185">Reference proteome</keyword>
<evidence type="ECO:0000256" key="3">
    <source>
        <dbReference type="ARBA" id="ARBA00022692"/>
    </source>
</evidence>
<proteinExistence type="predicted"/>
<evidence type="ECO:0000313" key="7">
    <source>
        <dbReference type="EMBL" id="SMB87548.1"/>
    </source>
</evidence>
<feature type="transmembrane region" description="Helical" evidence="6">
    <location>
        <begin position="12"/>
        <end position="33"/>
    </location>
</feature>
<evidence type="ECO:0000256" key="6">
    <source>
        <dbReference type="SAM" id="Phobius"/>
    </source>
</evidence>
<reference evidence="8" key="1">
    <citation type="submission" date="2017-04" db="EMBL/GenBank/DDBJ databases">
        <authorList>
            <person name="Varghese N."/>
            <person name="Submissions S."/>
        </authorList>
    </citation>
    <scope>NUCLEOTIDE SEQUENCE [LARGE SCALE GENOMIC DNA]</scope>
    <source>
        <strain evidence="8">DSM 23072</strain>
    </source>
</reference>
<feature type="transmembrane region" description="Helical" evidence="6">
    <location>
        <begin position="74"/>
        <end position="97"/>
    </location>
</feature>
<evidence type="ECO:0000256" key="1">
    <source>
        <dbReference type="ARBA" id="ARBA00004651"/>
    </source>
</evidence>
<feature type="transmembrane region" description="Helical" evidence="6">
    <location>
        <begin position="103"/>
        <end position="126"/>
    </location>
</feature>
<dbReference type="InterPro" id="IPR005598">
    <property type="entry name" value="ATP_synth_I"/>
</dbReference>
<keyword evidence="5 6" id="KW-0472">Membrane</keyword>
<dbReference type="EMBL" id="FWWV01000035">
    <property type="protein sequence ID" value="SMB87548.1"/>
    <property type="molecule type" value="Genomic_DNA"/>
</dbReference>
<keyword evidence="2" id="KW-1003">Cell membrane</keyword>